<keyword evidence="5" id="KW-1185">Reference proteome</keyword>
<evidence type="ECO:0000259" key="3">
    <source>
        <dbReference type="Pfam" id="PF25871"/>
    </source>
</evidence>
<dbReference type="AlphaFoldDB" id="A0A1R3RIX7"/>
<evidence type="ECO:0000256" key="1">
    <source>
        <dbReference type="SAM" id="MobiDB-lite"/>
    </source>
</evidence>
<sequence>MAELRPLEVEQFERLSSYPFSTDREFAAGLSIILGHPELPASETEINRSDDLTLQAKCFYFSRKEKLTPPLNFSDYKAWLGSAPAGAASVDQTPMPILQQSNTAGVLSTNNTGDISKSSEEPAYPSSFAQIVELITTGQPIPGIQQIPDTVLTGHATPSKKPKRRKPWEKGTGNEDLGI</sequence>
<feature type="domain" description="Peroxisomal membrane protein PEX14-like KPWE" evidence="2">
    <location>
        <begin position="124"/>
        <end position="170"/>
    </location>
</feature>
<protein>
    <submittedName>
        <fullName evidence="4">Uncharacterized protein</fullName>
    </submittedName>
</protein>
<dbReference type="InterPro" id="IPR040554">
    <property type="entry name" value="KPWE_PEX14_dom"/>
</dbReference>
<name>A0A1R3RIX7_ASPC5</name>
<dbReference type="EMBL" id="KV907502">
    <property type="protein sequence ID" value="OOF94442.1"/>
    <property type="molecule type" value="Genomic_DNA"/>
</dbReference>
<dbReference type="Pfam" id="PF25871">
    <property type="entry name" value="HTH_76"/>
    <property type="match status" value="1"/>
</dbReference>
<gene>
    <name evidence="4" type="ORF">ASPCADRAFT_208947</name>
</gene>
<dbReference type="STRING" id="602072.A0A1R3RIX7"/>
<dbReference type="OrthoDB" id="9936937at2759"/>
<feature type="domain" description="PEX14-like helix-turn-helix" evidence="3">
    <location>
        <begin position="11"/>
        <end position="82"/>
    </location>
</feature>
<dbReference type="Proteomes" id="UP000188318">
    <property type="component" value="Unassembled WGS sequence"/>
</dbReference>
<dbReference type="PANTHER" id="PTHR36855:SF1">
    <property type="entry name" value="PEROXISOME MEMBRANE ANCHOR PROTEIN PEX14P N-TERMINAL DOMAIN-CONTAINING PROTEIN"/>
    <property type="match status" value="1"/>
</dbReference>
<dbReference type="PANTHER" id="PTHR36855">
    <property type="entry name" value="CHROMOSOME 10, WHOLE GENOME SHOTGUN SEQUENCE"/>
    <property type="match status" value="1"/>
</dbReference>
<evidence type="ECO:0000259" key="2">
    <source>
        <dbReference type="Pfam" id="PF17733"/>
    </source>
</evidence>
<organism evidence="4 5">
    <name type="scientific">Aspergillus carbonarius (strain ITEM 5010)</name>
    <dbReference type="NCBI Taxonomy" id="602072"/>
    <lineage>
        <taxon>Eukaryota</taxon>
        <taxon>Fungi</taxon>
        <taxon>Dikarya</taxon>
        <taxon>Ascomycota</taxon>
        <taxon>Pezizomycotina</taxon>
        <taxon>Eurotiomycetes</taxon>
        <taxon>Eurotiomycetidae</taxon>
        <taxon>Eurotiales</taxon>
        <taxon>Aspergillaceae</taxon>
        <taxon>Aspergillus</taxon>
        <taxon>Aspergillus subgen. Circumdati</taxon>
    </lineage>
</organism>
<proteinExistence type="predicted"/>
<evidence type="ECO:0000313" key="4">
    <source>
        <dbReference type="EMBL" id="OOF94442.1"/>
    </source>
</evidence>
<accession>A0A1R3RIX7</accession>
<dbReference type="Pfam" id="PF17733">
    <property type="entry name" value="KPWE_dom"/>
    <property type="match status" value="1"/>
</dbReference>
<reference evidence="5" key="1">
    <citation type="journal article" date="2017" name="Genome Biol.">
        <title>Comparative genomics reveals high biological diversity and specific adaptations in the industrially and medically important fungal genus Aspergillus.</title>
        <authorList>
            <person name="de Vries R.P."/>
            <person name="Riley R."/>
            <person name="Wiebenga A."/>
            <person name="Aguilar-Osorio G."/>
            <person name="Amillis S."/>
            <person name="Uchima C.A."/>
            <person name="Anderluh G."/>
            <person name="Asadollahi M."/>
            <person name="Askin M."/>
            <person name="Barry K."/>
            <person name="Battaglia E."/>
            <person name="Bayram O."/>
            <person name="Benocci T."/>
            <person name="Braus-Stromeyer S.A."/>
            <person name="Caldana C."/>
            <person name="Canovas D."/>
            <person name="Cerqueira G.C."/>
            <person name="Chen F."/>
            <person name="Chen W."/>
            <person name="Choi C."/>
            <person name="Clum A."/>
            <person name="Dos Santos R.A."/>
            <person name="Damasio A.R."/>
            <person name="Diallinas G."/>
            <person name="Emri T."/>
            <person name="Fekete E."/>
            <person name="Flipphi M."/>
            <person name="Freyberg S."/>
            <person name="Gallo A."/>
            <person name="Gournas C."/>
            <person name="Habgood R."/>
            <person name="Hainaut M."/>
            <person name="Harispe M.L."/>
            <person name="Henrissat B."/>
            <person name="Hilden K.S."/>
            <person name="Hope R."/>
            <person name="Hossain A."/>
            <person name="Karabika E."/>
            <person name="Karaffa L."/>
            <person name="Karanyi Z."/>
            <person name="Krasevec N."/>
            <person name="Kuo A."/>
            <person name="Kusch H."/>
            <person name="LaButti K."/>
            <person name="Lagendijk E.L."/>
            <person name="Lapidus A."/>
            <person name="Levasseur A."/>
            <person name="Lindquist E."/>
            <person name="Lipzen A."/>
            <person name="Logrieco A.F."/>
            <person name="MacCabe A."/>
            <person name="Maekelae M.R."/>
            <person name="Malavazi I."/>
            <person name="Melin P."/>
            <person name="Meyer V."/>
            <person name="Mielnichuk N."/>
            <person name="Miskei M."/>
            <person name="Molnar A.P."/>
            <person name="Mule G."/>
            <person name="Ngan C.Y."/>
            <person name="Orejas M."/>
            <person name="Orosz E."/>
            <person name="Ouedraogo J.P."/>
            <person name="Overkamp K.M."/>
            <person name="Park H.-S."/>
            <person name="Perrone G."/>
            <person name="Piumi F."/>
            <person name="Punt P.J."/>
            <person name="Ram A.F."/>
            <person name="Ramon A."/>
            <person name="Rauscher S."/>
            <person name="Record E."/>
            <person name="Riano-Pachon D.M."/>
            <person name="Robert V."/>
            <person name="Roehrig J."/>
            <person name="Ruller R."/>
            <person name="Salamov A."/>
            <person name="Salih N.S."/>
            <person name="Samson R.A."/>
            <person name="Sandor E."/>
            <person name="Sanguinetti M."/>
            <person name="Schuetze T."/>
            <person name="Sepcic K."/>
            <person name="Shelest E."/>
            <person name="Sherlock G."/>
            <person name="Sophianopoulou V."/>
            <person name="Squina F.M."/>
            <person name="Sun H."/>
            <person name="Susca A."/>
            <person name="Todd R.B."/>
            <person name="Tsang A."/>
            <person name="Unkles S.E."/>
            <person name="van de Wiele N."/>
            <person name="van Rossen-Uffink D."/>
            <person name="Oliveira J.V."/>
            <person name="Vesth T.C."/>
            <person name="Visser J."/>
            <person name="Yu J.-H."/>
            <person name="Zhou M."/>
            <person name="Andersen M.R."/>
            <person name="Archer D.B."/>
            <person name="Baker S.E."/>
            <person name="Benoit I."/>
            <person name="Brakhage A.A."/>
            <person name="Braus G.H."/>
            <person name="Fischer R."/>
            <person name="Frisvad J.C."/>
            <person name="Goldman G.H."/>
            <person name="Houbraken J."/>
            <person name="Oakley B."/>
            <person name="Pocsi I."/>
            <person name="Scazzocchio C."/>
            <person name="Seiboth B."/>
            <person name="vanKuyk P.A."/>
            <person name="Wortman J."/>
            <person name="Dyer P.S."/>
            <person name="Grigoriev I.V."/>
        </authorList>
    </citation>
    <scope>NUCLEOTIDE SEQUENCE [LARGE SCALE GENOMIC DNA]</scope>
    <source>
        <strain evidence="5">ITEM 5010</strain>
    </source>
</reference>
<dbReference type="InterPro" id="IPR058841">
    <property type="entry name" value="HTH_76"/>
</dbReference>
<dbReference type="VEuPathDB" id="FungiDB:ASPCADRAFT_208947"/>
<feature type="region of interest" description="Disordered" evidence="1">
    <location>
        <begin position="145"/>
        <end position="179"/>
    </location>
</feature>
<feature type="compositionally biased region" description="Basic residues" evidence="1">
    <location>
        <begin position="158"/>
        <end position="167"/>
    </location>
</feature>
<evidence type="ECO:0000313" key="5">
    <source>
        <dbReference type="Proteomes" id="UP000188318"/>
    </source>
</evidence>
<dbReference type="OMA" id="KAKCFYF"/>